<feature type="compositionally biased region" description="Polar residues" evidence="1">
    <location>
        <begin position="594"/>
        <end position="607"/>
    </location>
</feature>
<dbReference type="Pfam" id="PF22936">
    <property type="entry name" value="Pol_BBD"/>
    <property type="match status" value="1"/>
</dbReference>
<feature type="region of interest" description="Disordered" evidence="1">
    <location>
        <begin position="448"/>
        <end position="473"/>
    </location>
</feature>
<proteinExistence type="predicted"/>
<protein>
    <recommendedName>
        <fullName evidence="2">Retrovirus-related Pol polyprotein from transposon TNT 1-94-like beta-barrel domain-containing protein</fullName>
    </recommendedName>
</protein>
<dbReference type="InterPro" id="IPR054722">
    <property type="entry name" value="PolX-like_BBD"/>
</dbReference>
<feature type="compositionally biased region" description="Polar residues" evidence="1">
    <location>
        <begin position="455"/>
        <end position="473"/>
    </location>
</feature>
<evidence type="ECO:0000313" key="4">
    <source>
        <dbReference type="Proteomes" id="UP001151760"/>
    </source>
</evidence>
<reference evidence="3" key="2">
    <citation type="submission" date="2022-01" db="EMBL/GenBank/DDBJ databases">
        <authorList>
            <person name="Yamashiro T."/>
            <person name="Shiraishi A."/>
            <person name="Satake H."/>
            <person name="Nakayama K."/>
        </authorList>
    </citation>
    <scope>NUCLEOTIDE SEQUENCE</scope>
</reference>
<reference evidence="3" key="1">
    <citation type="journal article" date="2022" name="Int. J. Mol. Sci.">
        <title>Draft Genome of Tanacetum Coccineum: Genomic Comparison of Closely Related Tanacetum-Family Plants.</title>
        <authorList>
            <person name="Yamashiro T."/>
            <person name="Shiraishi A."/>
            <person name="Nakayama K."/>
            <person name="Satake H."/>
        </authorList>
    </citation>
    <scope>NUCLEOTIDE SEQUENCE</scope>
</reference>
<evidence type="ECO:0000259" key="2">
    <source>
        <dbReference type="Pfam" id="PF22936"/>
    </source>
</evidence>
<accession>A0ABQ5E9E2</accession>
<dbReference type="EMBL" id="BQNB010016071">
    <property type="protein sequence ID" value="GJT47484.1"/>
    <property type="molecule type" value="Genomic_DNA"/>
</dbReference>
<evidence type="ECO:0000256" key="1">
    <source>
        <dbReference type="SAM" id="MobiDB-lite"/>
    </source>
</evidence>
<name>A0ABQ5E9E2_9ASTR</name>
<organism evidence="3 4">
    <name type="scientific">Tanacetum coccineum</name>
    <dbReference type="NCBI Taxonomy" id="301880"/>
    <lineage>
        <taxon>Eukaryota</taxon>
        <taxon>Viridiplantae</taxon>
        <taxon>Streptophyta</taxon>
        <taxon>Embryophyta</taxon>
        <taxon>Tracheophyta</taxon>
        <taxon>Spermatophyta</taxon>
        <taxon>Magnoliopsida</taxon>
        <taxon>eudicotyledons</taxon>
        <taxon>Gunneridae</taxon>
        <taxon>Pentapetalae</taxon>
        <taxon>asterids</taxon>
        <taxon>campanulids</taxon>
        <taxon>Asterales</taxon>
        <taxon>Asteraceae</taxon>
        <taxon>Asteroideae</taxon>
        <taxon>Anthemideae</taxon>
        <taxon>Anthemidinae</taxon>
        <taxon>Tanacetum</taxon>
    </lineage>
</organism>
<feature type="region of interest" description="Disordered" evidence="1">
    <location>
        <begin position="588"/>
        <end position="618"/>
    </location>
</feature>
<gene>
    <name evidence="3" type="ORF">Tco_0956199</name>
</gene>
<comment type="caution">
    <text evidence="3">The sequence shown here is derived from an EMBL/GenBank/DDBJ whole genome shotgun (WGS) entry which is preliminary data.</text>
</comment>
<evidence type="ECO:0000313" key="3">
    <source>
        <dbReference type="EMBL" id="GJT47484.1"/>
    </source>
</evidence>
<feature type="domain" description="Retrovirus-related Pol polyprotein from transposon TNT 1-94-like beta-barrel" evidence="2">
    <location>
        <begin position="714"/>
        <end position="765"/>
    </location>
</feature>
<sequence length="776" mass="88751">MLLRLHEVMIIKADDLLYYDAEMELMNMILLSIPNEIYNSMDSCKTAKQMWDRVERLMRGTIQNQVDRETRFTNKFDQFVAATRRVTSFIYNLRLAKKLTVDSFDDLFDYLLQFEKLVNASRAKKLEKSHDPLALVAHTGHYARNCPMPRVRDSKYFMEQMLLEKQDEAGGILTNEQNDFLFADASRMEEIKELSANIYLMARIQPADQNSDDEDQAMRSALTAYFRMSKSIYVASRTGNIEIPLNVRDSEETLEEAFKSQQKMNAKMNNPIAVANKQNSVQDVNKLSVDFELKLQHEKEKQKWDSSKNKNSKPLDFSWISRIQKLEDENVSLDFKVQSLIKERDNAKMEYKKLFDSIKQTRSQTQKEMDELITHVSEKTYAYGAIRAENQNLLVTISELKARLKNGENGKSVNTKFDKTHGSQSFLCVTPLNKNVSQKQKIVLKTKENHVESKPVTSQTSHTKQTGTHQNTNVISPGMYRVVTQQESQTNKSKNVLSSTGMNATSSQTDNTFANVVSNKENVIDVAVANASKAKTLLCVSCMQSVLIPCHDKCVAKHKLNVRSNARRTFSVNSRIPKSSKTTFVAPKTRFSEKATQSKTLDTTPVASKSKIDEASASKARDKVSSEFKKKKRNMRDKPLSPFMLNKIRTSSLWQKWFESQPNVTWTPVNTKTHAHTNPSNTKPLVSVKRWIVKLPVVHVLTFLVLQVVHIVLWVVDSGCSNHMTGDHSLLRNFVEKFMGTVRFGNDNFAAIVFNGKVSIRFMEKCRLCSFIIFCY</sequence>
<keyword evidence="4" id="KW-1185">Reference proteome</keyword>
<dbReference type="Proteomes" id="UP001151760">
    <property type="component" value="Unassembled WGS sequence"/>
</dbReference>